<dbReference type="FunFam" id="3.90.850.10:FF:000002">
    <property type="entry name" value="2-hydroxyhepta-2,4-diene-1,7-dioate isomerase"/>
    <property type="match status" value="1"/>
</dbReference>
<comment type="similarity">
    <text evidence="1">Belongs to the FAH family.</text>
</comment>
<dbReference type="GO" id="GO:0046872">
    <property type="term" value="F:metal ion binding"/>
    <property type="evidence" value="ECO:0007669"/>
    <property type="project" value="UniProtKB-KW"/>
</dbReference>
<name>A0A417YNI1_9BACI</name>
<evidence type="ECO:0000256" key="1">
    <source>
        <dbReference type="ARBA" id="ARBA00010211"/>
    </source>
</evidence>
<dbReference type="InterPro" id="IPR036663">
    <property type="entry name" value="Fumarylacetoacetase_C_sf"/>
</dbReference>
<evidence type="ECO:0000256" key="2">
    <source>
        <dbReference type="ARBA" id="ARBA00022723"/>
    </source>
</evidence>
<evidence type="ECO:0000313" key="4">
    <source>
        <dbReference type="EMBL" id="RHW35259.1"/>
    </source>
</evidence>
<dbReference type="EMBL" id="QWEH01000001">
    <property type="protein sequence ID" value="RHW35259.1"/>
    <property type="molecule type" value="Genomic_DNA"/>
</dbReference>
<dbReference type="Pfam" id="PF01557">
    <property type="entry name" value="FAA_hydrolase"/>
    <property type="match status" value="1"/>
</dbReference>
<dbReference type="RefSeq" id="WP_118888412.1">
    <property type="nucleotide sequence ID" value="NZ_PHUT01000001.1"/>
</dbReference>
<feature type="domain" description="Fumarylacetoacetase-like C-terminal" evidence="3">
    <location>
        <begin position="93"/>
        <end position="299"/>
    </location>
</feature>
<dbReference type="Gene3D" id="3.90.850.10">
    <property type="entry name" value="Fumarylacetoacetase-like, C-terminal domain"/>
    <property type="match status" value="1"/>
</dbReference>
<evidence type="ECO:0000313" key="5">
    <source>
        <dbReference type="Proteomes" id="UP000285456"/>
    </source>
</evidence>
<dbReference type="InterPro" id="IPR011234">
    <property type="entry name" value="Fumarylacetoacetase-like_C"/>
</dbReference>
<gene>
    <name evidence="4" type="ORF">D1B32_01175</name>
</gene>
<sequence>MKTITFVNDSMQKLGVVTDKGILDIEYAVGVFSNQLEHATYPLSITELIEGGAKARNDLEQVIEVALSSNRSNLFLAEDSDIEYGPSVTDPQKILCIGLNYKKHAEESNMSLPEKPIVFSKFNNALCGHRAKINLPKNAKEFDYEGELAIVIAKEAKDVSKEDAMSYIYGYTIANDFSARDLQFQSPQWLLGKTSDQFCPIGPYLVTADEVADVKDLSVRTYVNKERRQDGNTAQMIFPCDEIISYLSKHMTLYPGDVILTGTPDGVIMGYEESEREWLKTGDEIVIEIEKIGRLSNELI</sequence>
<protein>
    <submittedName>
        <fullName evidence="4">FAA hydrolase family protein</fullName>
    </submittedName>
</protein>
<dbReference type="PANTHER" id="PTHR42796">
    <property type="entry name" value="FUMARYLACETOACETATE HYDROLASE DOMAIN-CONTAINING PROTEIN 2A-RELATED"/>
    <property type="match status" value="1"/>
</dbReference>
<dbReference type="GO" id="GO:0016787">
    <property type="term" value="F:hydrolase activity"/>
    <property type="evidence" value="ECO:0007669"/>
    <property type="project" value="UniProtKB-KW"/>
</dbReference>
<dbReference type="Proteomes" id="UP000285456">
    <property type="component" value="Unassembled WGS sequence"/>
</dbReference>
<keyword evidence="2" id="KW-0479">Metal-binding</keyword>
<accession>A0A417YNI1</accession>
<keyword evidence="5" id="KW-1185">Reference proteome</keyword>
<keyword evidence="4" id="KW-0378">Hydrolase</keyword>
<dbReference type="SUPFAM" id="SSF56529">
    <property type="entry name" value="FAH"/>
    <property type="match status" value="1"/>
</dbReference>
<evidence type="ECO:0000259" key="3">
    <source>
        <dbReference type="Pfam" id="PF01557"/>
    </source>
</evidence>
<dbReference type="GO" id="GO:0016853">
    <property type="term" value="F:isomerase activity"/>
    <property type="evidence" value="ECO:0007669"/>
    <property type="project" value="UniProtKB-ARBA"/>
</dbReference>
<dbReference type="InterPro" id="IPR051121">
    <property type="entry name" value="FAH"/>
</dbReference>
<dbReference type="GO" id="GO:0019752">
    <property type="term" value="P:carboxylic acid metabolic process"/>
    <property type="evidence" value="ECO:0007669"/>
    <property type="project" value="UniProtKB-ARBA"/>
</dbReference>
<proteinExistence type="inferred from homology"/>
<reference evidence="4 5" key="1">
    <citation type="journal article" date="2007" name="Int. J. Syst. Evol. Microbiol.">
        <title>Oceanobacillus profundus sp. nov., isolated from a deep-sea sediment core.</title>
        <authorList>
            <person name="Kim Y.G."/>
            <person name="Choi D.H."/>
            <person name="Hyun S."/>
            <person name="Cho B.C."/>
        </authorList>
    </citation>
    <scope>NUCLEOTIDE SEQUENCE [LARGE SCALE GENOMIC DNA]</scope>
    <source>
        <strain evidence="4 5">DSM 18246</strain>
    </source>
</reference>
<dbReference type="PANTHER" id="PTHR42796:SF4">
    <property type="entry name" value="FUMARYLACETOACETATE HYDROLASE DOMAIN-CONTAINING PROTEIN 2A"/>
    <property type="match status" value="1"/>
</dbReference>
<comment type="caution">
    <text evidence="4">The sequence shown here is derived from an EMBL/GenBank/DDBJ whole genome shotgun (WGS) entry which is preliminary data.</text>
</comment>
<dbReference type="AlphaFoldDB" id="A0A417YNI1"/>
<dbReference type="OrthoDB" id="9805307at2"/>
<organism evidence="4 5">
    <name type="scientific">Oceanobacillus profundus</name>
    <dbReference type="NCBI Taxonomy" id="372463"/>
    <lineage>
        <taxon>Bacteria</taxon>
        <taxon>Bacillati</taxon>
        <taxon>Bacillota</taxon>
        <taxon>Bacilli</taxon>
        <taxon>Bacillales</taxon>
        <taxon>Bacillaceae</taxon>
        <taxon>Oceanobacillus</taxon>
    </lineage>
</organism>